<keyword evidence="3" id="KW-1185">Reference proteome</keyword>
<comment type="caution">
    <text evidence="2">The sequence shown here is derived from an EMBL/GenBank/DDBJ whole genome shotgun (WGS) entry which is preliminary data.</text>
</comment>
<dbReference type="AlphaFoldDB" id="A0A6L6HQX8"/>
<accession>A0A6L6HQX8</accession>
<feature type="region of interest" description="Disordered" evidence="1">
    <location>
        <begin position="1"/>
        <end position="22"/>
    </location>
</feature>
<feature type="region of interest" description="Disordered" evidence="1">
    <location>
        <begin position="44"/>
        <end position="63"/>
    </location>
</feature>
<organism evidence="2 3">
    <name type="scientific">Paracoccus lichenicola</name>
    <dbReference type="NCBI Taxonomy" id="2665644"/>
    <lineage>
        <taxon>Bacteria</taxon>
        <taxon>Pseudomonadati</taxon>
        <taxon>Pseudomonadota</taxon>
        <taxon>Alphaproteobacteria</taxon>
        <taxon>Rhodobacterales</taxon>
        <taxon>Paracoccaceae</taxon>
        <taxon>Paracoccus</taxon>
    </lineage>
</organism>
<dbReference type="EMBL" id="WMBT01000005">
    <property type="protein sequence ID" value="MTE00752.1"/>
    <property type="molecule type" value="Genomic_DNA"/>
</dbReference>
<evidence type="ECO:0000313" key="3">
    <source>
        <dbReference type="Proteomes" id="UP000481417"/>
    </source>
</evidence>
<gene>
    <name evidence="2" type="ORF">GIY56_10660</name>
</gene>
<reference evidence="2 3" key="1">
    <citation type="submission" date="2019-11" db="EMBL/GenBank/DDBJ databases">
        <authorList>
            <person name="Lang L."/>
        </authorList>
    </citation>
    <scope>NUCLEOTIDE SEQUENCE [LARGE SCALE GENOMIC DNA]</scope>
    <source>
        <strain evidence="2 3">YIM 132242</strain>
    </source>
</reference>
<proteinExistence type="predicted"/>
<sequence length="77" mass="8983">MADTMELTPQDPPRWSEPRAAHDEYRPGLSPYLHYLYDLRASRKQVPARDPHGPDDGADLPRQLERALRDLIEQSFR</sequence>
<protein>
    <submittedName>
        <fullName evidence="2">Uncharacterized protein</fullName>
    </submittedName>
</protein>
<evidence type="ECO:0000256" key="1">
    <source>
        <dbReference type="SAM" id="MobiDB-lite"/>
    </source>
</evidence>
<evidence type="ECO:0000313" key="2">
    <source>
        <dbReference type="EMBL" id="MTE00752.1"/>
    </source>
</evidence>
<dbReference type="Proteomes" id="UP000481417">
    <property type="component" value="Unassembled WGS sequence"/>
</dbReference>
<name>A0A6L6HQX8_9RHOB</name>